<feature type="chain" id="PRO_5026781080" evidence="2">
    <location>
        <begin position="24"/>
        <end position="325"/>
    </location>
</feature>
<dbReference type="PIRSF" id="PIRSF017082">
    <property type="entry name" value="YflP"/>
    <property type="match status" value="1"/>
</dbReference>
<dbReference type="Pfam" id="PF03401">
    <property type="entry name" value="TctC"/>
    <property type="match status" value="1"/>
</dbReference>
<sequence>MTFFHRPLRAALAGCLAVLPLLAAAQAWPSKPIRFVVGYPPGSSPDVQARLIAEPLAKALGQPVVVDNKPGAGGNIGADLIAKAQDDHTIGIVGNGPLTSAKFLYPQLPYDPQKDFTPLALVGAAPLVWVAPKSAAGSGSAREFIRQVKTASQPPAYGSTGLGAGTHLGMEVLREKLGFEALHVPYTGGPAILNAMLGGQLQMALLPASTAAPMVQSGRVVALASTSARRTPLAPDLPALEELGVQGVNIEVWNAIVGPARLSAPARTRLATELARIVDAREMRQKLLVQGWKVDDPSPGALARRIQDDTALYGAIISRKGIKLE</sequence>
<protein>
    <submittedName>
        <fullName evidence="3">Tripartite tricarboxylate transporter substrate binding protein</fullName>
    </submittedName>
</protein>
<evidence type="ECO:0000256" key="1">
    <source>
        <dbReference type="ARBA" id="ARBA00006987"/>
    </source>
</evidence>
<dbReference type="Gene3D" id="3.40.190.10">
    <property type="entry name" value="Periplasmic binding protein-like II"/>
    <property type="match status" value="1"/>
</dbReference>
<reference evidence="3 4" key="1">
    <citation type="submission" date="2019-12" db="EMBL/GenBank/DDBJ databases">
        <authorList>
            <person name="Huq M.A."/>
        </authorList>
    </citation>
    <scope>NUCLEOTIDE SEQUENCE [LARGE SCALE GENOMIC DNA]</scope>
    <source>
        <strain evidence="3 4">MAH-25</strain>
    </source>
</reference>
<keyword evidence="2" id="KW-0732">Signal</keyword>
<dbReference type="EMBL" id="WSEL01000009">
    <property type="protein sequence ID" value="MVQ31457.1"/>
    <property type="molecule type" value="Genomic_DNA"/>
</dbReference>
<dbReference type="CDD" id="cd07012">
    <property type="entry name" value="PBP2_Bug_TTT"/>
    <property type="match status" value="1"/>
</dbReference>
<accession>A0A6N8IX90</accession>
<evidence type="ECO:0000256" key="2">
    <source>
        <dbReference type="SAM" id="SignalP"/>
    </source>
</evidence>
<dbReference type="RefSeq" id="WP_157399503.1">
    <property type="nucleotide sequence ID" value="NZ_WSEL01000009.1"/>
</dbReference>
<evidence type="ECO:0000313" key="3">
    <source>
        <dbReference type="EMBL" id="MVQ31457.1"/>
    </source>
</evidence>
<dbReference type="AlphaFoldDB" id="A0A6N8IX90"/>
<feature type="signal peptide" evidence="2">
    <location>
        <begin position="1"/>
        <end position="23"/>
    </location>
</feature>
<keyword evidence="4" id="KW-1185">Reference proteome</keyword>
<proteinExistence type="inferred from homology"/>
<dbReference type="InterPro" id="IPR005064">
    <property type="entry name" value="BUG"/>
</dbReference>
<dbReference type="PANTHER" id="PTHR42928">
    <property type="entry name" value="TRICARBOXYLATE-BINDING PROTEIN"/>
    <property type="match status" value="1"/>
</dbReference>
<dbReference type="PANTHER" id="PTHR42928:SF5">
    <property type="entry name" value="BLR1237 PROTEIN"/>
    <property type="match status" value="1"/>
</dbReference>
<comment type="caution">
    <text evidence="3">The sequence shown here is derived from an EMBL/GenBank/DDBJ whole genome shotgun (WGS) entry which is preliminary data.</text>
</comment>
<dbReference type="Proteomes" id="UP000469385">
    <property type="component" value="Unassembled WGS sequence"/>
</dbReference>
<comment type="similarity">
    <text evidence="1">Belongs to the UPF0065 (bug) family.</text>
</comment>
<dbReference type="Gene3D" id="3.40.190.150">
    <property type="entry name" value="Bordetella uptake gene, domain 1"/>
    <property type="match status" value="1"/>
</dbReference>
<gene>
    <name evidence="3" type="ORF">GON04_18510</name>
</gene>
<evidence type="ECO:0000313" key="4">
    <source>
        <dbReference type="Proteomes" id="UP000469385"/>
    </source>
</evidence>
<name>A0A6N8IX90_9BURK</name>
<dbReference type="InterPro" id="IPR042100">
    <property type="entry name" value="Bug_dom1"/>
</dbReference>
<organism evidence="3 4">
    <name type="scientific">Ramlibacter pinisoli</name>
    <dbReference type="NCBI Taxonomy" id="2682844"/>
    <lineage>
        <taxon>Bacteria</taxon>
        <taxon>Pseudomonadati</taxon>
        <taxon>Pseudomonadota</taxon>
        <taxon>Betaproteobacteria</taxon>
        <taxon>Burkholderiales</taxon>
        <taxon>Comamonadaceae</taxon>
        <taxon>Ramlibacter</taxon>
    </lineage>
</organism>